<dbReference type="Proteomes" id="UP000075902">
    <property type="component" value="Unassembled WGS sequence"/>
</dbReference>
<organism evidence="1 2">
    <name type="scientific">Anopheles melas</name>
    <dbReference type="NCBI Taxonomy" id="34690"/>
    <lineage>
        <taxon>Eukaryota</taxon>
        <taxon>Metazoa</taxon>
        <taxon>Ecdysozoa</taxon>
        <taxon>Arthropoda</taxon>
        <taxon>Hexapoda</taxon>
        <taxon>Insecta</taxon>
        <taxon>Pterygota</taxon>
        <taxon>Neoptera</taxon>
        <taxon>Endopterygota</taxon>
        <taxon>Diptera</taxon>
        <taxon>Nematocera</taxon>
        <taxon>Culicoidea</taxon>
        <taxon>Culicidae</taxon>
        <taxon>Anophelinae</taxon>
        <taxon>Anopheles</taxon>
    </lineage>
</organism>
<keyword evidence="2" id="KW-1185">Reference proteome</keyword>
<accession>A0A182U713</accession>
<proteinExistence type="predicted"/>
<name>A0A182U713_9DIPT</name>
<dbReference type="EnsemblMetazoa" id="AMEC015068-RA">
    <property type="protein sequence ID" value="AMEC015068-PA"/>
    <property type="gene ID" value="AMEC015068"/>
</dbReference>
<sequence length="158" mass="17510">MGLLGRPSFPVFLQAARGGRYLAVLVRLMHGQTWRCGAFVRGLWACWRRPPGRRLLLLLSAAAAEEERLVDGAGSYARELPEEVFCSEYQLISQLLQLKQMYNVHNVRPVARLEDVEGQIGVDAADQTNVRLAPQHRAGGRRRRPTALAAPVPVLMGG</sequence>
<dbReference type="AlphaFoldDB" id="A0A182U713"/>
<evidence type="ECO:0000313" key="1">
    <source>
        <dbReference type="EnsemblMetazoa" id="AMEC015068-PA"/>
    </source>
</evidence>
<dbReference type="VEuPathDB" id="VectorBase:AMEC015068"/>
<reference evidence="2" key="1">
    <citation type="submission" date="2014-01" db="EMBL/GenBank/DDBJ databases">
        <title>The Genome Sequence of Anopheles melas CM1001059_A (V2).</title>
        <authorList>
            <consortium name="The Broad Institute Genomics Platform"/>
            <person name="Neafsey D.E."/>
            <person name="Besansky N."/>
            <person name="Howell P."/>
            <person name="Walton C."/>
            <person name="Young S.K."/>
            <person name="Zeng Q."/>
            <person name="Gargeya S."/>
            <person name="Fitzgerald M."/>
            <person name="Haas B."/>
            <person name="Abouelleil A."/>
            <person name="Allen A.W."/>
            <person name="Alvarado L."/>
            <person name="Arachchi H.M."/>
            <person name="Berlin A.M."/>
            <person name="Chapman S.B."/>
            <person name="Gainer-Dewar J."/>
            <person name="Goldberg J."/>
            <person name="Griggs A."/>
            <person name="Gujja S."/>
            <person name="Hansen M."/>
            <person name="Howarth C."/>
            <person name="Imamovic A."/>
            <person name="Ireland A."/>
            <person name="Larimer J."/>
            <person name="McCowan C."/>
            <person name="Murphy C."/>
            <person name="Pearson M."/>
            <person name="Poon T.W."/>
            <person name="Priest M."/>
            <person name="Roberts A."/>
            <person name="Saif S."/>
            <person name="Shea T."/>
            <person name="Sisk P."/>
            <person name="Sykes S."/>
            <person name="Wortman J."/>
            <person name="Nusbaum C."/>
            <person name="Birren B."/>
        </authorList>
    </citation>
    <scope>NUCLEOTIDE SEQUENCE [LARGE SCALE GENOMIC DNA]</scope>
    <source>
        <strain evidence="2">CM1001059</strain>
    </source>
</reference>
<reference evidence="1" key="2">
    <citation type="submission" date="2020-05" db="UniProtKB">
        <authorList>
            <consortium name="EnsemblMetazoa"/>
        </authorList>
    </citation>
    <scope>IDENTIFICATION</scope>
    <source>
        <strain evidence="1">CM1001059</strain>
    </source>
</reference>
<protein>
    <submittedName>
        <fullName evidence="1">Uncharacterized protein</fullName>
    </submittedName>
</protein>
<evidence type="ECO:0000313" key="2">
    <source>
        <dbReference type="Proteomes" id="UP000075902"/>
    </source>
</evidence>